<feature type="transmembrane region" description="Helical" evidence="5">
    <location>
        <begin position="76"/>
        <end position="94"/>
    </location>
</feature>
<evidence type="ECO:0000313" key="6">
    <source>
        <dbReference type="EMBL" id="CAF4930790.1"/>
    </source>
</evidence>
<evidence type="ECO:0000256" key="3">
    <source>
        <dbReference type="ARBA" id="ARBA00022989"/>
    </source>
</evidence>
<dbReference type="InterPro" id="IPR036259">
    <property type="entry name" value="MFS_trans_sf"/>
</dbReference>
<dbReference type="GO" id="GO:0016020">
    <property type="term" value="C:membrane"/>
    <property type="evidence" value="ECO:0007669"/>
    <property type="project" value="UniProtKB-SubCell"/>
</dbReference>
<evidence type="ECO:0000256" key="4">
    <source>
        <dbReference type="ARBA" id="ARBA00023136"/>
    </source>
</evidence>
<gene>
    <name evidence="6" type="ORF">PMACD_LOCUS13844</name>
</gene>
<sequence length="487" mass="55630">MVKICVRAIVGVMIFFGYFLVYIVRYNLSVHIVDMVELSKKFIITYYNETEMLRTKAILVRSQYGMDLLNWNENKIALLLAAYHIGYCICFPIFHTIGDRFGPTWVVGVAGISSGVLNCLVPSAACFSFWLFFILRILNGFCAGAMLPSMIQVLRHWVPPVERHYFMWAYCGITTGTCSTFLICAAVQYYYKWSVGFYVCGAMQILWASVWLLVVNDSPDKHSFISKDEQSYLRDTIGSVFTIHLTNSQAPWQIILRSIPFWAVCILNFGYAWIIISLCLHGPIYYTLTLGYTIYEASALTALPFFLRLILGTISIQSYFWYKQNTNIKRLRHIKKYFIVVSHVIPGVLISTAWLVPINPGPTLLTIAVALTAAGMDLTLDICYKLSPTYVNSINTVIKIIGNFPGIIVPFCVGEVTHRFKNTITVWRYVWSFHGSMLLICGCIFLLWGDTKTQSWNNIRHRPHRKTRLIIPSRMSNISEVDEDVNS</sequence>
<feature type="transmembrane region" description="Helical" evidence="5">
    <location>
        <begin position="106"/>
        <end position="131"/>
    </location>
</feature>
<proteinExistence type="predicted"/>
<feature type="transmembrane region" description="Helical" evidence="5">
    <location>
        <begin position="195"/>
        <end position="215"/>
    </location>
</feature>
<dbReference type="PANTHER" id="PTHR11662:SF399">
    <property type="entry name" value="FI19708P1-RELATED"/>
    <property type="match status" value="1"/>
</dbReference>
<evidence type="ECO:0000313" key="7">
    <source>
        <dbReference type="Proteomes" id="UP000663880"/>
    </source>
</evidence>
<keyword evidence="7" id="KW-1185">Reference proteome</keyword>
<dbReference type="InterPro" id="IPR011701">
    <property type="entry name" value="MFS"/>
</dbReference>
<dbReference type="SUPFAM" id="SSF103473">
    <property type="entry name" value="MFS general substrate transporter"/>
    <property type="match status" value="1"/>
</dbReference>
<feature type="transmembrane region" description="Helical" evidence="5">
    <location>
        <begin position="137"/>
        <end position="154"/>
    </location>
</feature>
<dbReference type="EMBL" id="CAJOBZ010000062">
    <property type="protein sequence ID" value="CAF4930790.1"/>
    <property type="molecule type" value="Genomic_DNA"/>
</dbReference>
<keyword evidence="3 5" id="KW-1133">Transmembrane helix</keyword>
<dbReference type="Pfam" id="PF07690">
    <property type="entry name" value="MFS_1"/>
    <property type="match status" value="1"/>
</dbReference>
<dbReference type="Proteomes" id="UP000663880">
    <property type="component" value="Unassembled WGS sequence"/>
</dbReference>
<comment type="subcellular location">
    <subcellularLocation>
        <location evidence="1">Membrane</location>
        <topology evidence="1">Multi-pass membrane protein</topology>
    </subcellularLocation>
</comment>
<dbReference type="AlphaFoldDB" id="A0A821WUT9"/>
<feature type="transmembrane region" description="Helical" evidence="5">
    <location>
        <begin position="5"/>
        <end position="24"/>
    </location>
</feature>
<dbReference type="Gene3D" id="1.20.1250.20">
    <property type="entry name" value="MFS general substrate transporter like domains"/>
    <property type="match status" value="1"/>
</dbReference>
<reference evidence="6" key="1">
    <citation type="submission" date="2021-02" db="EMBL/GenBank/DDBJ databases">
        <authorList>
            <person name="Steward A R."/>
        </authorList>
    </citation>
    <scope>NUCLEOTIDE SEQUENCE</scope>
</reference>
<feature type="transmembrane region" description="Helical" evidence="5">
    <location>
        <begin position="337"/>
        <end position="358"/>
    </location>
</feature>
<name>A0A821WUT9_9NEOP</name>
<evidence type="ECO:0000256" key="5">
    <source>
        <dbReference type="SAM" id="Phobius"/>
    </source>
</evidence>
<feature type="transmembrane region" description="Helical" evidence="5">
    <location>
        <begin position="429"/>
        <end position="448"/>
    </location>
</feature>
<feature type="transmembrane region" description="Helical" evidence="5">
    <location>
        <begin position="261"/>
        <end position="286"/>
    </location>
</feature>
<evidence type="ECO:0000256" key="1">
    <source>
        <dbReference type="ARBA" id="ARBA00004141"/>
    </source>
</evidence>
<keyword evidence="4 5" id="KW-0472">Membrane</keyword>
<comment type="caution">
    <text evidence="6">The sequence shown here is derived from an EMBL/GenBank/DDBJ whole genome shotgun (WGS) entry which is preliminary data.</text>
</comment>
<feature type="transmembrane region" description="Helical" evidence="5">
    <location>
        <begin position="396"/>
        <end position="417"/>
    </location>
</feature>
<feature type="transmembrane region" description="Helical" evidence="5">
    <location>
        <begin position="292"/>
        <end position="316"/>
    </location>
</feature>
<keyword evidence="2 5" id="KW-0812">Transmembrane</keyword>
<dbReference type="GO" id="GO:0022857">
    <property type="term" value="F:transmembrane transporter activity"/>
    <property type="evidence" value="ECO:0007669"/>
    <property type="project" value="InterPro"/>
</dbReference>
<dbReference type="GO" id="GO:0006820">
    <property type="term" value="P:monoatomic anion transport"/>
    <property type="evidence" value="ECO:0007669"/>
    <property type="project" value="TreeGrafter"/>
</dbReference>
<organism evidence="6 7">
    <name type="scientific">Pieris macdunnoughi</name>
    <dbReference type="NCBI Taxonomy" id="345717"/>
    <lineage>
        <taxon>Eukaryota</taxon>
        <taxon>Metazoa</taxon>
        <taxon>Ecdysozoa</taxon>
        <taxon>Arthropoda</taxon>
        <taxon>Hexapoda</taxon>
        <taxon>Insecta</taxon>
        <taxon>Pterygota</taxon>
        <taxon>Neoptera</taxon>
        <taxon>Endopterygota</taxon>
        <taxon>Lepidoptera</taxon>
        <taxon>Glossata</taxon>
        <taxon>Ditrysia</taxon>
        <taxon>Papilionoidea</taxon>
        <taxon>Pieridae</taxon>
        <taxon>Pierinae</taxon>
        <taxon>Pieris</taxon>
    </lineage>
</organism>
<dbReference type="PANTHER" id="PTHR11662">
    <property type="entry name" value="SOLUTE CARRIER FAMILY 17"/>
    <property type="match status" value="1"/>
</dbReference>
<dbReference type="OrthoDB" id="2985014at2759"/>
<evidence type="ECO:0000256" key="2">
    <source>
        <dbReference type="ARBA" id="ARBA00022692"/>
    </source>
</evidence>
<evidence type="ECO:0008006" key="8">
    <source>
        <dbReference type="Google" id="ProtNLM"/>
    </source>
</evidence>
<dbReference type="InterPro" id="IPR050382">
    <property type="entry name" value="MFS_Na/Anion_cotransporter"/>
</dbReference>
<accession>A0A821WUT9</accession>
<feature type="transmembrane region" description="Helical" evidence="5">
    <location>
        <begin position="166"/>
        <end position="189"/>
    </location>
</feature>
<protein>
    <recommendedName>
        <fullName evidence="8">Sialin-like</fullName>
    </recommendedName>
</protein>